<keyword evidence="1" id="KW-0732">Signal</keyword>
<proteinExistence type="predicted"/>
<reference evidence="2 3" key="1">
    <citation type="submission" date="2019-07" db="EMBL/GenBank/DDBJ databases">
        <title>De Novo Assembly of kiwifruit Actinidia rufa.</title>
        <authorList>
            <person name="Sugita-Konishi S."/>
            <person name="Sato K."/>
            <person name="Mori E."/>
            <person name="Abe Y."/>
            <person name="Kisaki G."/>
            <person name="Hamano K."/>
            <person name="Suezawa K."/>
            <person name="Otani M."/>
            <person name="Fukuda T."/>
            <person name="Manabe T."/>
            <person name="Gomi K."/>
            <person name="Tabuchi M."/>
            <person name="Akimitsu K."/>
            <person name="Kataoka I."/>
        </authorList>
    </citation>
    <scope>NUCLEOTIDE SEQUENCE [LARGE SCALE GENOMIC DNA]</scope>
    <source>
        <strain evidence="3">cv. Fuchu</strain>
    </source>
</reference>
<evidence type="ECO:0000256" key="1">
    <source>
        <dbReference type="SAM" id="SignalP"/>
    </source>
</evidence>
<organism evidence="2 3">
    <name type="scientific">Actinidia rufa</name>
    <dbReference type="NCBI Taxonomy" id="165716"/>
    <lineage>
        <taxon>Eukaryota</taxon>
        <taxon>Viridiplantae</taxon>
        <taxon>Streptophyta</taxon>
        <taxon>Embryophyta</taxon>
        <taxon>Tracheophyta</taxon>
        <taxon>Spermatophyta</taxon>
        <taxon>Magnoliopsida</taxon>
        <taxon>eudicotyledons</taxon>
        <taxon>Gunneridae</taxon>
        <taxon>Pentapetalae</taxon>
        <taxon>asterids</taxon>
        <taxon>Ericales</taxon>
        <taxon>Actinidiaceae</taxon>
        <taxon>Actinidia</taxon>
    </lineage>
</organism>
<keyword evidence="3" id="KW-1185">Reference proteome</keyword>
<comment type="caution">
    <text evidence="2">The sequence shown here is derived from an EMBL/GenBank/DDBJ whole genome shotgun (WGS) entry which is preliminary data.</text>
</comment>
<dbReference type="EMBL" id="BJWL01000011">
    <property type="protein sequence ID" value="GFY96291.1"/>
    <property type="molecule type" value="Genomic_DNA"/>
</dbReference>
<feature type="chain" id="PRO_5029849300" evidence="1">
    <location>
        <begin position="23"/>
        <end position="199"/>
    </location>
</feature>
<dbReference type="OrthoDB" id="1712474at2759"/>
<dbReference type="Proteomes" id="UP000585474">
    <property type="component" value="Unassembled WGS sequence"/>
</dbReference>
<evidence type="ECO:0000313" key="2">
    <source>
        <dbReference type="EMBL" id="GFY96291.1"/>
    </source>
</evidence>
<gene>
    <name evidence="2" type="ORF">Acr_11g0005970</name>
</gene>
<evidence type="ECO:0000313" key="3">
    <source>
        <dbReference type="Proteomes" id="UP000585474"/>
    </source>
</evidence>
<feature type="signal peptide" evidence="1">
    <location>
        <begin position="1"/>
        <end position="22"/>
    </location>
</feature>
<accession>A0A7J0FC84</accession>
<name>A0A7J0FC84_9ERIC</name>
<dbReference type="AlphaFoldDB" id="A0A7J0FC84"/>
<sequence length="199" mass="22864">MKIQSLVLSVWTLLELFVLSHTAHFDDFGPFPDESSVDYTYTRFPEIEMHCSPFLSSASDLEPNDSRGYRLENELSFFNGDWEQETGGTSLMPFDDTDVIWEDQVHNIEPNWKFSDKNEYPNRLGPFLLGKEINDIGWRYDIVKLIIQNVICEPETNDNKSESTRVSTLLRAFPASMDRDTAADFLGRQCPSKEQGIPP</sequence>
<protein>
    <submittedName>
        <fullName evidence="2">Uncharacterized protein</fullName>
    </submittedName>
</protein>